<comment type="caution">
    <text evidence="1">The sequence shown here is derived from an EMBL/GenBank/DDBJ whole genome shotgun (WGS) entry which is preliminary data.</text>
</comment>
<accession>A0AAV4XTY4</accession>
<gene>
    <name evidence="1" type="ORF">CEXT_223731</name>
</gene>
<evidence type="ECO:0000313" key="1">
    <source>
        <dbReference type="EMBL" id="GIY98502.1"/>
    </source>
</evidence>
<dbReference type="Proteomes" id="UP001054945">
    <property type="component" value="Unassembled WGS sequence"/>
</dbReference>
<dbReference type="AlphaFoldDB" id="A0AAV4XTY4"/>
<proteinExistence type="predicted"/>
<organism evidence="1 2">
    <name type="scientific">Caerostris extrusa</name>
    <name type="common">Bark spider</name>
    <name type="synonym">Caerostris bankana</name>
    <dbReference type="NCBI Taxonomy" id="172846"/>
    <lineage>
        <taxon>Eukaryota</taxon>
        <taxon>Metazoa</taxon>
        <taxon>Ecdysozoa</taxon>
        <taxon>Arthropoda</taxon>
        <taxon>Chelicerata</taxon>
        <taxon>Arachnida</taxon>
        <taxon>Araneae</taxon>
        <taxon>Araneomorphae</taxon>
        <taxon>Entelegynae</taxon>
        <taxon>Araneoidea</taxon>
        <taxon>Araneidae</taxon>
        <taxon>Caerostris</taxon>
    </lineage>
</organism>
<keyword evidence="2" id="KW-1185">Reference proteome</keyword>
<evidence type="ECO:0000313" key="2">
    <source>
        <dbReference type="Proteomes" id="UP001054945"/>
    </source>
</evidence>
<name>A0AAV4XTY4_CAEEX</name>
<sequence>MTHKDLGLLRHLIRPPNFGLWNKMDKDLKQGSFNCRLPCLKCDVHNIRSSSHLVDLTSDQLTHPAWFLLFSAIHSFYHVNAFCWDLS</sequence>
<reference evidence="1 2" key="1">
    <citation type="submission" date="2021-06" db="EMBL/GenBank/DDBJ databases">
        <title>Caerostris extrusa draft genome.</title>
        <authorList>
            <person name="Kono N."/>
            <person name="Arakawa K."/>
        </authorList>
    </citation>
    <scope>NUCLEOTIDE SEQUENCE [LARGE SCALE GENOMIC DNA]</scope>
</reference>
<protein>
    <submittedName>
        <fullName evidence="1">Uncharacterized protein</fullName>
    </submittedName>
</protein>
<dbReference type="EMBL" id="BPLR01000930">
    <property type="protein sequence ID" value="GIY98502.1"/>
    <property type="molecule type" value="Genomic_DNA"/>
</dbReference>